<dbReference type="Gene3D" id="3.40.50.12780">
    <property type="entry name" value="N-terminal domain of ligase-like"/>
    <property type="match status" value="1"/>
</dbReference>
<dbReference type="GO" id="GO:0016020">
    <property type="term" value="C:membrane"/>
    <property type="evidence" value="ECO:0007669"/>
    <property type="project" value="TreeGrafter"/>
</dbReference>
<keyword evidence="5" id="KW-1185">Reference proteome</keyword>
<gene>
    <name evidence="4" type="ORF">DT065_13240</name>
</gene>
<dbReference type="PANTHER" id="PTHR43272:SF33">
    <property type="entry name" value="AMP-BINDING DOMAIN-CONTAINING PROTEIN-RELATED"/>
    <property type="match status" value="1"/>
</dbReference>
<evidence type="ECO:0000256" key="2">
    <source>
        <dbReference type="ARBA" id="ARBA00022840"/>
    </source>
</evidence>
<sequence length="613" mass="68290">MDPNNLVEMLSQTVERYPEKDALMWKQDGSYTSMTFQEFWDRIRNLAAGLNRLGVKPDDKVAILASSNEMWAISDFAIGSLGAVSVPVYPTIPSNQVSYVLDNGDCTIAIVEDDEQLQKVKDGEAEVQHSIVMKPGSDFTATDNLSSFTSLEEDGANHPLKDWEEQWGAIDGDQLMTIIHTSGTTGSPKGVMLSHDNFLSQMKAIQFWVIELRPDDVHLSYLPLSHVFERMAGHFMPLMAGTTIAYAESIDTIQDNLQEVKPTIMTSVPRLFEKVYARVVDQIENGSPMKRKIFNWAIDVGKERYDYYLSTPVHELVLNPMPKKLQSQVIRADRLVYQKIKDRLGGRMRGMVVGGGSLNPDIAKFFWSLNVPILEGYGLTETSPVVTTNPMTRAKVGTTGKPIPGCRVRIASDGEVLVKGPNVMQGYYKNQEATDKDIVDGWFYTGDIGSLDEDGYLKIVDRKKRVLVLSTGKNVAPAPIESAINESRYIEFAAVIGDGRKYVSALVTPDMENLLPWAKEQGIQTESRAELCERDDVQKLLKDEVAHLTASYADYETPSKVVVIGDEWTVDSGELTPKLSLRMKNIEEKYSDLIAETYDEASTSAKEVAAEAR</sequence>
<proteinExistence type="predicted"/>
<dbReference type="OrthoDB" id="9778383at2"/>
<dbReference type="CDD" id="cd05907">
    <property type="entry name" value="VL_LC_FACS_like"/>
    <property type="match status" value="1"/>
</dbReference>
<dbReference type="PANTHER" id="PTHR43272">
    <property type="entry name" value="LONG-CHAIN-FATTY-ACID--COA LIGASE"/>
    <property type="match status" value="1"/>
</dbReference>
<keyword evidence="2" id="KW-0067">ATP-binding</keyword>
<dbReference type="GO" id="GO:0005524">
    <property type="term" value="F:ATP binding"/>
    <property type="evidence" value="ECO:0007669"/>
    <property type="project" value="UniProtKB-KW"/>
</dbReference>
<dbReference type="InterPro" id="IPR042099">
    <property type="entry name" value="ANL_N_sf"/>
</dbReference>
<keyword evidence="1" id="KW-0547">Nucleotide-binding</keyword>
<reference evidence="4 5" key="1">
    <citation type="journal article" date="2018" name="J. Microbiol.">
        <title>Salicibibacter kimchii gen. nov., sp. nov., a moderately halophilic and alkalitolerant bacterium in the family Bacillaceae, isolated from kimchi.</title>
        <authorList>
            <person name="Jang J.Y."/>
            <person name="Oh Y.J."/>
            <person name="Lim S.K."/>
            <person name="Park H.K."/>
            <person name="Lee C."/>
            <person name="Kim J.Y."/>
            <person name="Lee M.A."/>
            <person name="Choi H.J."/>
        </authorList>
    </citation>
    <scope>NUCLEOTIDE SEQUENCE [LARGE SCALE GENOMIC DNA]</scope>
    <source>
        <strain evidence="4 5">NKC1-1</strain>
    </source>
</reference>
<feature type="domain" description="AMP-dependent synthetase/ligase" evidence="3">
    <location>
        <begin position="12"/>
        <end position="428"/>
    </location>
</feature>
<dbReference type="SUPFAM" id="SSF56801">
    <property type="entry name" value="Acetyl-CoA synthetase-like"/>
    <property type="match status" value="1"/>
</dbReference>
<accession>A0A345C0Z0</accession>
<evidence type="ECO:0000313" key="4">
    <source>
        <dbReference type="EMBL" id="AXF56871.1"/>
    </source>
</evidence>
<organism evidence="4 5">
    <name type="scientific">Salicibibacter kimchii</name>
    <dbReference type="NCBI Taxonomy" id="2099786"/>
    <lineage>
        <taxon>Bacteria</taxon>
        <taxon>Bacillati</taxon>
        <taxon>Bacillota</taxon>
        <taxon>Bacilli</taxon>
        <taxon>Bacillales</taxon>
        <taxon>Bacillaceae</taxon>
        <taxon>Salicibibacter</taxon>
    </lineage>
</organism>
<dbReference type="KEGG" id="rue:DT065_13240"/>
<dbReference type="InterPro" id="IPR000873">
    <property type="entry name" value="AMP-dep_synth/lig_dom"/>
</dbReference>
<evidence type="ECO:0000259" key="3">
    <source>
        <dbReference type="Pfam" id="PF00501"/>
    </source>
</evidence>
<keyword evidence="4" id="KW-0436">Ligase</keyword>
<evidence type="ECO:0000256" key="1">
    <source>
        <dbReference type="ARBA" id="ARBA00022741"/>
    </source>
</evidence>
<name>A0A345C0Z0_9BACI</name>
<dbReference type="EMBL" id="CP031092">
    <property type="protein sequence ID" value="AXF56871.1"/>
    <property type="molecule type" value="Genomic_DNA"/>
</dbReference>
<dbReference type="InterPro" id="IPR020845">
    <property type="entry name" value="AMP-binding_CS"/>
</dbReference>
<dbReference type="Pfam" id="PF00501">
    <property type="entry name" value="AMP-binding"/>
    <property type="match status" value="1"/>
</dbReference>
<dbReference type="PROSITE" id="PS00455">
    <property type="entry name" value="AMP_BINDING"/>
    <property type="match status" value="1"/>
</dbReference>
<dbReference type="RefSeq" id="WP_114374180.1">
    <property type="nucleotide sequence ID" value="NZ_CP031092.1"/>
</dbReference>
<dbReference type="AlphaFoldDB" id="A0A345C0Z0"/>
<protein>
    <submittedName>
        <fullName evidence="4">Long-chain fatty acid--CoA ligase</fullName>
    </submittedName>
</protein>
<dbReference type="Proteomes" id="UP000252100">
    <property type="component" value="Chromosome"/>
</dbReference>
<evidence type="ECO:0000313" key="5">
    <source>
        <dbReference type="Proteomes" id="UP000252100"/>
    </source>
</evidence>
<dbReference type="GO" id="GO:0004467">
    <property type="term" value="F:long-chain fatty acid-CoA ligase activity"/>
    <property type="evidence" value="ECO:0007669"/>
    <property type="project" value="TreeGrafter"/>
</dbReference>
<dbReference type="Pfam" id="PF23562">
    <property type="entry name" value="AMP-binding_C_3"/>
    <property type="match status" value="1"/>
</dbReference>